<dbReference type="Proteomes" id="UP000256661">
    <property type="component" value="Unassembled WGS sequence"/>
</dbReference>
<accession>A0A3D9T604</accession>
<dbReference type="EMBL" id="QTTT01000001">
    <property type="protein sequence ID" value="REF00676.1"/>
    <property type="molecule type" value="Genomic_DNA"/>
</dbReference>
<evidence type="ECO:0000313" key="1">
    <source>
        <dbReference type="EMBL" id="REF00676.1"/>
    </source>
</evidence>
<organism evidence="1 2">
    <name type="scientific">Thermomonospora umbrina</name>
    <dbReference type="NCBI Taxonomy" id="111806"/>
    <lineage>
        <taxon>Bacteria</taxon>
        <taxon>Bacillati</taxon>
        <taxon>Actinomycetota</taxon>
        <taxon>Actinomycetes</taxon>
        <taxon>Streptosporangiales</taxon>
        <taxon>Thermomonosporaceae</taxon>
        <taxon>Thermomonospora</taxon>
    </lineage>
</organism>
<keyword evidence="2" id="KW-1185">Reference proteome</keyword>
<comment type="caution">
    <text evidence="1">The sequence shown here is derived from an EMBL/GenBank/DDBJ whole genome shotgun (WGS) entry which is preliminary data.</text>
</comment>
<proteinExistence type="predicted"/>
<evidence type="ECO:0000313" key="2">
    <source>
        <dbReference type="Proteomes" id="UP000256661"/>
    </source>
</evidence>
<name>A0A3D9T604_9ACTN</name>
<sequence>MNPPQPREERHADAVSVDVAFLLAVIAVYGPWTTSRAVNGPERRLAVWRVDLARRELDRLSPLRRRTNGTWA</sequence>
<reference evidence="1 2" key="1">
    <citation type="submission" date="2018-08" db="EMBL/GenBank/DDBJ databases">
        <title>Sequencing the genomes of 1000 actinobacteria strains.</title>
        <authorList>
            <person name="Klenk H.-P."/>
        </authorList>
    </citation>
    <scope>NUCLEOTIDE SEQUENCE [LARGE SCALE GENOMIC DNA]</scope>
    <source>
        <strain evidence="1 2">DSM 43927</strain>
    </source>
</reference>
<dbReference type="OrthoDB" id="3481635at2"/>
<protein>
    <submittedName>
        <fullName evidence="1">Uncharacterized protein</fullName>
    </submittedName>
</protein>
<dbReference type="RefSeq" id="WP_147312513.1">
    <property type="nucleotide sequence ID" value="NZ_QTTT01000001.1"/>
</dbReference>
<gene>
    <name evidence="1" type="ORF">DFJ69_6233</name>
</gene>
<dbReference type="AlphaFoldDB" id="A0A3D9T604"/>